<dbReference type="GO" id="GO:0016987">
    <property type="term" value="F:sigma factor activity"/>
    <property type="evidence" value="ECO:0007669"/>
    <property type="project" value="UniProtKB-KW"/>
</dbReference>
<dbReference type="InterPro" id="IPR014284">
    <property type="entry name" value="RNA_pol_sigma-70_dom"/>
</dbReference>
<dbReference type="Pfam" id="PF08281">
    <property type="entry name" value="Sigma70_r4_2"/>
    <property type="match status" value="1"/>
</dbReference>
<comment type="similarity">
    <text evidence="1">Belongs to the sigma-70 factor family. ECF subfamily.</text>
</comment>
<feature type="domain" description="RNA polymerase sigma factor 70 region 4 type 2" evidence="7">
    <location>
        <begin position="118"/>
        <end position="170"/>
    </location>
</feature>
<gene>
    <name evidence="8" type="ORF">NOCA2300030</name>
</gene>
<dbReference type="InterPro" id="IPR013325">
    <property type="entry name" value="RNA_pol_sigma_r2"/>
</dbReference>
<name>A0A2P2C1A1_9ZZZZ</name>
<dbReference type="NCBIfam" id="TIGR02983">
    <property type="entry name" value="SigE-fam_strep"/>
    <property type="match status" value="1"/>
</dbReference>
<dbReference type="InterPro" id="IPR013249">
    <property type="entry name" value="RNA_pol_sigma70_r4_t2"/>
</dbReference>
<dbReference type="InterPro" id="IPR036388">
    <property type="entry name" value="WH-like_DNA-bd_sf"/>
</dbReference>
<dbReference type="Gene3D" id="1.10.1740.10">
    <property type="match status" value="1"/>
</dbReference>
<dbReference type="NCBIfam" id="TIGR02937">
    <property type="entry name" value="sigma70-ECF"/>
    <property type="match status" value="1"/>
</dbReference>
<organism evidence="8">
    <name type="scientific">metagenome</name>
    <dbReference type="NCBI Taxonomy" id="256318"/>
    <lineage>
        <taxon>unclassified sequences</taxon>
        <taxon>metagenomes</taxon>
    </lineage>
</organism>
<feature type="domain" description="RNA polymerase sigma-70 region 2" evidence="6">
    <location>
        <begin position="37"/>
        <end position="96"/>
    </location>
</feature>
<dbReference type="SUPFAM" id="SSF88946">
    <property type="entry name" value="Sigma2 domain of RNA polymerase sigma factors"/>
    <property type="match status" value="1"/>
</dbReference>
<dbReference type="InterPro" id="IPR007627">
    <property type="entry name" value="RNA_pol_sigma70_r2"/>
</dbReference>
<dbReference type="InterPro" id="IPR013324">
    <property type="entry name" value="RNA_pol_sigma_r3/r4-like"/>
</dbReference>
<evidence type="ECO:0000313" key="8">
    <source>
        <dbReference type="EMBL" id="CUR55798.1"/>
    </source>
</evidence>
<keyword evidence="5" id="KW-0804">Transcription</keyword>
<reference evidence="8" key="1">
    <citation type="submission" date="2015-08" db="EMBL/GenBank/DDBJ databases">
        <authorList>
            <person name="Babu N.S."/>
            <person name="Beckwith C.J."/>
            <person name="Beseler K.G."/>
            <person name="Brison A."/>
            <person name="Carone J.V."/>
            <person name="Caskin T.P."/>
            <person name="Diamond M."/>
            <person name="Durham M.E."/>
            <person name="Foxe J.M."/>
            <person name="Go M."/>
            <person name="Henderson B.A."/>
            <person name="Jones I.B."/>
            <person name="McGettigan J.A."/>
            <person name="Micheletti S.J."/>
            <person name="Nasrallah M.E."/>
            <person name="Ortiz D."/>
            <person name="Piller C.R."/>
            <person name="Privatt S.R."/>
            <person name="Schneider S.L."/>
            <person name="Sharp S."/>
            <person name="Smith T.C."/>
            <person name="Stanton J.D."/>
            <person name="Ullery H.E."/>
            <person name="Wilson R.J."/>
            <person name="Serrano M.G."/>
            <person name="Buck G."/>
            <person name="Lee V."/>
            <person name="Wang Y."/>
            <person name="Carvalho R."/>
            <person name="Voegtly L."/>
            <person name="Shi R."/>
            <person name="Duckworth R."/>
            <person name="Johnson A."/>
            <person name="Loviza R."/>
            <person name="Walstead R."/>
            <person name="Shah Z."/>
            <person name="Kiflezghi M."/>
            <person name="Wade K."/>
            <person name="Ball S.L."/>
            <person name="Bradley K.W."/>
            <person name="Asai D.J."/>
            <person name="Bowman C.A."/>
            <person name="Russell D.A."/>
            <person name="Pope W.H."/>
            <person name="Jacobs-Sera D."/>
            <person name="Hendrix R.W."/>
            <person name="Hatfull G.F."/>
        </authorList>
    </citation>
    <scope>NUCLEOTIDE SEQUENCE</scope>
</reference>
<evidence type="ECO:0000256" key="3">
    <source>
        <dbReference type="ARBA" id="ARBA00023082"/>
    </source>
</evidence>
<sequence>MVGVTESIGANGPDAARVLGRTVTELEDFETFVAARSTRLLRTAYLLTRDHGRAEDLLQTALGKSWLAWHRIHGDPEAFTRKVLVNTYATWWRRRWNDERPTGDLPDTAYVEDPTARQDLWTALGHLSRGQRAVIVLRFFEDLSEAETARVLDCSVGTVKSQTSRALARLRIDQTLTEGLVDNSQPDGEEA</sequence>
<evidence type="ECO:0000259" key="7">
    <source>
        <dbReference type="Pfam" id="PF08281"/>
    </source>
</evidence>
<dbReference type="AlphaFoldDB" id="A0A2P2C1A1"/>
<dbReference type="SUPFAM" id="SSF88659">
    <property type="entry name" value="Sigma3 and sigma4 domains of RNA polymerase sigma factors"/>
    <property type="match status" value="1"/>
</dbReference>
<evidence type="ECO:0000256" key="5">
    <source>
        <dbReference type="ARBA" id="ARBA00023163"/>
    </source>
</evidence>
<dbReference type="InterPro" id="IPR014325">
    <property type="entry name" value="RNA_pol_sigma-E_actinobac"/>
</dbReference>
<dbReference type="GO" id="GO:0006352">
    <property type="term" value="P:DNA-templated transcription initiation"/>
    <property type="evidence" value="ECO:0007669"/>
    <property type="project" value="InterPro"/>
</dbReference>
<dbReference type="Gene3D" id="1.10.10.10">
    <property type="entry name" value="Winged helix-like DNA-binding domain superfamily/Winged helix DNA-binding domain"/>
    <property type="match status" value="1"/>
</dbReference>
<evidence type="ECO:0000256" key="2">
    <source>
        <dbReference type="ARBA" id="ARBA00023015"/>
    </source>
</evidence>
<protein>
    <submittedName>
        <fullName evidence="8">RNA polymerase sigma-E factor (Modular protein)</fullName>
    </submittedName>
</protein>
<dbReference type="Pfam" id="PF04542">
    <property type="entry name" value="Sigma70_r2"/>
    <property type="match status" value="1"/>
</dbReference>
<keyword evidence="4" id="KW-0238">DNA-binding</keyword>
<dbReference type="GO" id="GO:0003677">
    <property type="term" value="F:DNA binding"/>
    <property type="evidence" value="ECO:0007669"/>
    <property type="project" value="UniProtKB-KW"/>
</dbReference>
<accession>A0A2P2C1A1</accession>
<proteinExistence type="inferred from homology"/>
<dbReference type="PANTHER" id="PTHR43133">
    <property type="entry name" value="RNA POLYMERASE ECF-TYPE SIGMA FACTO"/>
    <property type="match status" value="1"/>
</dbReference>
<evidence type="ECO:0000259" key="6">
    <source>
        <dbReference type="Pfam" id="PF04542"/>
    </source>
</evidence>
<dbReference type="InterPro" id="IPR039425">
    <property type="entry name" value="RNA_pol_sigma-70-like"/>
</dbReference>
<keyword evidence="3" id="KW-0731">Sigma factor</keyword>
<evidence type="ECO:0000256" key="4">
    <source>
        <dbReference type="ARBA" id="ARBA00023125"/>
    </source>
</evidence>
<dbReference type="PANTHER" id="PTHR43133:SF50">
    <property type="entry name" value="ECF RNA POLYMERASE SIGMA FACTOR SIGM"/>
    <property type="match status" value="1"/>
</dbReference>
<dbReference type="EMBL" id="CZKA01000024">
    <property type="protein sequence ID" value="CUR55798.1"/>
    <property type="molecule type" value="Genomic_DNA"/>
</dbReference>
<dbReference type="CDD" id="cd06171">
    <property type="entry name" value="Sigma70_r4"/>
    <property type="match status" value="1"/>
</dbReference>
<evidence type="ECO:0000256" key="1">
    <source>
        <dbReference type="ARBA" id="ARBA00010641"/>
    </source>
</evidence>
<keyword evidence="2" id="KW-0805">Transcription regulation</keyword>